<evidence type="ECO:0000313" key="1">
    <source>
        <dbReference type="EMBL" id="TMW82567.1"/>
    </source>
</evidence>
<dbReference type="EMBL" id="RXGB01018247">
    <property type="protein sequence ID" value="TMW82567.1"/>
    <property type="molecule type" value="Genomic_DNA"/>
</dbReference>
<gene>
    <name evidence="1" type="ORF">EJD97_005616</name>
</gene>
<feature type="non-terminal residue" evidence="1">
    <location>
        <position position="1"/>
    </location>
</feature>
<reference evidence="1" key="1">
    <citation type="submission" date="2019-05" db="EMBL/GenBank/DDBJ databases">
        <title>The de novo reference genome and transcriptome assemblies of the wild tomato species Solanum chilense.</title>
        <authorList>
            <person name="Stam R."/>
            <person name="Nosenko T."/>
            <person name="Hoerger A.C."/>
            <person name="Stephan W."/>
            <person name="Seidel M.A."/>
            <person name="Kuhn J.M.M."/>
            <person name="Haberer G."/>
            <person name="Tellier A."/>
        </authorList>
    </citation>
    <scope>NUCLEOTIDE SEQUENCE</scope>
    <source>
        <tissue evidence="1">Mature leaves</tissue>
    </source>
</reference>
<sequence length="108" mass="12558">SIEFETMTMKCTCSHRRQAHVNLAHTKAKKSILDTVQANLIINRTKKFNQISNGGEEAIKKFNLFRCQHKKKKKKKNQICKGKSPSNNQMEIHKVTSHFNILLFVYNL</sequence>
<dbReference type="AlphaFoldDB" id="A0A6N2AJ63"/>
<name>A0A6N2AJ63_SOLCI</name>
<proteinExistence type="predicted"/>
<feature type="non-terminal residue" evidence="1">
    <location>
        <position position="108"/>
    </location>
</feature>
<organism evidence="1">
    <name type="scientific">Solanum chilense</name>
    <name type="common">Tomato</name>
    <name type="synonym">Lycopersicon chilense</name>
    <dbReference type="NCBI Taxonomy" id="4083"/>
    <lineage>
        <taxon>Eukaryota</taxon>
        <taxon>Viridiplantae</taxon>
        <taxon>Streptophyta</taxon>
        <taxon>Embryophyta</taxon>
        <taxon>Tracheophyta</taxon>
        <taxon>Spermatophyta</taxon>
        <taxon>Magnoliopsida</taxon>
        <taxon>eudicotyledons</taxon>
        <taxon>Gunneridae</taxon>
        <taxon>Pentapetalae</taxon>
        <taxon>asterids</taxon>
        <taxon>lamiids</taxon>
        <taxon>Solanales</taxon>
        <taxon>Solanaceae</taxon>
        <taxon>Solanoideae</taxon>
        <taxon>Solaneae</taxon>
        <taxon>Solanum</taxon>
        <taxon>Solanum subgen. Lycopersicon</taxon>
    </lineage>
</organism>
<comment type="caution">
    <text evidence="1">The sequence shown here is derived from an EMBL/GenBank/DDBJ whole genome shotgun (WGS) entry which is preliminary data.</text>
</comment>
<accession>A0A6N2AJ63</accession>
<protein>
    <submittedName>
        <fullName evidence="1">Uncharacterized protein</fullName>
    </submittedName>
</protein>